<protein>
    <submittedName>
        <fullName evidence="1">Uncharacterized protein</fullName>
    </submittedName>
</protein>
<evidence type="ECO:0000313" key="1">
    <source>
        <dbReference type="EMBL" id="KAI8434210.1"/>
    </source>
</evidence>
<dbReference type="Proteomes" id="UP001064048">
    <property type="component" value="Chromosome 21"/>
</dbReference>
<evidence type="ECO:0000313" key="2">
    <source>
        <dbReference type="Proteomes" id="UP001064048"/>
    </source>
</evidence>
<sequence length="295" mass="32676">MYYKHKAKSEALVLKVKTCDMLKLKWVRDWVQKYSNISVDACPLKITLQVHAPTAGAPRRRRGRGLRIQTCLPRTIHRLEISSKFGSTVCIRTMYYKHKAKSEALVLKVKTCDMLKLKWVRDWVQKYSNISVDACPLKIGSYRLSGFEVPPKNFPIAMGSEDNHEEFKMSIKRETTMKRIAILLMSLSIITNSEFLKYKPSVNKTRIHFDERYLVVTKDKQNPLVAGFGLNTGTGAVLTPLSGAEAGGAEASGAEDGGAEAGGVEAGGVESGGAEAILQRLMNTRLNKCPGTPEV</sequence>
<keyword evidence="2" id="KW-1185">Reference proteome</keyword>
<name>A0ACC0KDB0_CHOFU</name>
<dbReference type="EMBL" id="CM046121">
    <property type="protein sequence ID" value="KAI8434210.1"/>
    <property type="molecule type" value="Genomic_DNA"/>
</dbReference>
<comment type="caution">
    <text evidence="1">The sequence shown here is derived from an EMBL/GenBank/DDBJ whole genome shotgun (WGS) entry which is preliminary data.</text>
</comment>
<gene>
    <name evidence="1" type="ORF">MSG28_012315</name>
</gene>
<organism evidence="1 2">
    <name type="scientific">Choristoneura fumiferana</name>
    <name type="common">Spruce budworm moth</name>
    <name type="synonym">Archips fumiferana</name>
    <dbReference type="NCBI Taxonomy" id="7141"/>
    <lineage>
        <taxon>Eukaryota</taxon>
        <taxon>Metazoa</taxon>
        <taxon>Ecdysozoa</taxon>
        <taxon>Arthropoda</taxon>
        <taxon>Hexapoda</taxon>
        <taxon>Insecta</taxon>
        <taxon>Pterygota</taxon>
        <taxon>Neoptera</taxon>
        <taxon>Endopterygota</taxon>
        <taxon>Lepidoptera</taxon>
        <taxon>Glossata</taxon>
        <taxon>Ditrysia</taxon>
        <taxon>Tortricoidea</taxon>
        <taxon>Tortricidae</taxon>
        <taxon>Tortricinae</taxon>
        <taxon>Choristoneura</taxon>
    </lineage>
</organism>
<reference evidence="1 2" key="1">
    <citation type="journal article" date="2022" name="Genome Biol. Evol.">
        <title>The Spruce Budworm Genome: Reconstructing the Evolutionary History of Antifreeze Proteins.</title>
        <authorList>
            <person name="Beliveau C."/>
            <person name="Gagne P."/>
            <person name="Picq S."/>
            <person name="Vernygora O."/>
            <person name="Keeling C.I."/>
            <person name="Pinkney K."/>
            <person name="Doucet D."/>
            <person name="Wen F."/>
            <person name="Johnston J.S."/>
            <person name="Maaroufi H."/>
            <person name="Boyle B."/>
            <person name="Laroche J."/>
            <person name="Dewar K."/>
            <person name="Juretic N."/>
            <person name="Blackburn G."/>
            <person name="Nisole A."/>
            <person name="Brunet B."/>
            <person name="Brandao M."/>
            <person name="Lumley L."/>
            <person name="Duan J."/>
            <person name="Quan G."/>
            <person name="Lucarotti C.J."/>
            <person name="Roe A.D."/>
            <person name="Sperling F.A.H."/>
            <person name="Levesque R.C."/>
            <person name="Cusson M."/>
        </authorList>
    </citation>
    <scope>NUCLEOTIDE SEQUENCE [LARGE SCALE GENOMIC DNA]</scope>
    <source>
        <strain evidence="1">Glfc:IPQL:Cfum</strain>
    </source>
</reference>
<accession>A0ACC0KDB0</accession>
<proteinExistence type="predicted"/>